<sequence>MKALIRKHRRKGCDDLAEHPAGNGEAARCCGPDRDLQIAGIYVCLTGNRELVDCACLKDVLKVEGKERLKKPVEDWKSVPRRMSDVAGEV</sequence>
<dbReference type="Proteomes" id="UP000280197">
    <property type="component" value="Chromosome"/>
</dbReference>
<dbReference type="RefSeq" id="WP_126271270.1">
    <property type="nucleotide sequence ID" value="NZ_CP034463.1"/>
</dbReference>
<proteinExistence type="predicted"/>
<dbReference type="AlphaFoldDB" id="A0A3S9HY41"/>
<dbReference type="EMBL" id="CP034463">
    <property type="protein sequence ID" value="AZP17008.1"/>
    <property type="molecule type" value="Genomic_DNA"/>
</dbReference>
<evidence type="ECO:0000313" key="3">
    <source>
        <dbReference type="Proteomes" id="UP000280197"/>
    </source>
</evidence>
<keyword evidence="3" id="KW-1185">Reference proteome</keyword>
<feature type="compositionally biased region" description="Basic residues" evidence="1">
    <location>
        <begin position="1"/>
        <end position="11"/>
    </location>
</feature>
<evidence type="ECO:0000256" key="1">
    <source>
        <dbReference type="SAM" id="MobiDB-lite"/>
    </source>
</evidence>
<dbReference type="KEGG" id="saqu:EJC51_13305"/>
<feature type="region of interest" description="Disordered" evidence="1">
    <location>
        <begin position="1"/>
        <end position="26"/>
    </location>
</feature>
<reference evidence="2 3" key="1">
    <citation type="submission" date="2018-12" db="EMBL/GenBank/DDBJ databases">
        <authorList>
            <person name="Li K."/>
        </authorList>
    </citation>
    <scope>NUCLEOTIDE SEQUENCE [LARGE SCALE GENOMIC DNA]</scope>
    <source>
        <strain evidence="3">CR22</strain>
    </source>
</reference>
<gene>
    <name evidence="2" type="ORF">EJC51_13305</name>
</gene>
<name>A0A3S9HY41_9ACTN</name>
<evidence type="ECO:0000313" key="2">
    <source>
        <dbReference type="EMBL" id="AZP17008.1"/>
    </source>
</evidence>
<organism evidence="2 3">
    <name type="scientific">Streptomyces aquilus</name>
    <dbReference type="NCBI Taxonomy" id="2548456"/>
    <lineage>
        <taxon>Bacteria</taxon>
        <taxon>Bacillati</taxon>
        <taxon>Actinomycetota</taxon>
        <taxon>Actinomycetes</taxon>
        <taxon>Kitasatosporales</taxon>
        <taxon>Streptomycetaceae</taxon>
        <taxon>Streptomyces</taxon>
    </lineage>
</organism>
<accession>A0A3S9HY41</accession>
<protein>
    <submittedName>
        <fullName evidence="2">Uncharacterized protein</fullName>
    </submittedName>
</protein>